<keyword evidence="8" id="KW-0520">NAD</keyword>
<feature type="domain" description="FAD/NAD(P)-binding" evidence="12">
    <location>
        <begin position="8"/>
        <end position="319"/>
    </location>
</feature>
<protein>
    <submittedName>
        <fullName evidence="13">Pyruvate/2-oxoglutarate dehydrogenase complex dihydrolipoamide dehydrogenase (E3) component</fullName>
    </submittedName>
</protein>
<dbReference type="PRINTS" id="PR00368">
    <property type="entry name" value="FADPNR"/>
</dbReference>
<dbReference type="FunFam" id="3.30.390.30:FF:000001">
    <property type="entry name" value="Dihydrolipoyl dehydrogenase"/>
    <property type="match status" value="1"/>
</dbReference>
<keyword evidence="4" id="KW-0521">NADP</keyword>
<dbReference type="EMBL" id="SNXY01000008">
    <property type="protein sequence ID" value="TDP83913.1"/>
    <property type="molecule type" value="Genomic_DNA"/>
</dbReference>
<evidence type="ECO:0000259" key="11">
    <source>
        <dbReference type="Pfam" id="PF02852"/>
    </source>
</evidence>
<keyword evidence="3 8" id="KW-0274">FAD</keyword>
<feature type="binding site" evidence="8">
    <location>
        <position position="53"/>
    </location>
    <ligand>
        <name>FAD</name>
        <dbReference type="ChEBI" id="CHEBI:57692"/>
    </ligand>
</feature>
<keyword evidence="7 10" id="KW-0676">Redox-active center</keyword>
<keyword evidence="2 10" id="KW-0285">Flavoprotein</keyword>
<reference evidence="13 14" key="1">
    <citation type="submission" date="2019-03" db="EMBL/GenBank/DDBJ databases">
        <title>Genomic Encyclopedia of Type Strains, Phase IV (KMG-IV): sequencing the most valuable type-strain genomes for metagenomic binning, comparative biology and taxonomic classification.</title>
        <authorList>
            <person name="Goeker M."/>
        </authorList>
    </citation>
    <scope>NUCLEOTIDE SEQUENCE [LARGE SCALE GENOMIC DNA]</scope>
    <source>
        <strain evidence="13 14">DSM 102969</strain>
    </source>
</reference>
<feature type="binding site" evidence="8">
    <location>
        <position position="303"/>
    </location>
    <ligand>
        <name>FAD</name>
        <dbReference type="ChEBI" id="CHEBI:57692"/>
    </ligand>
</feature>
<keyword evidence="5 10" id="KW-0560">Oxidoreductase</keyword>
<feature type="binding site" evidence="8">
    <location>
        <begin position="141"/>
        <end position="143"/>
    </location>
    <ligand>
        <name>FAD</name>
        <dbReference type="ChEBI" id="CHEBI:57692"/>
    </ligand>
</feature>
<evidence type="ECO:0000256" key="1">
    <source>
        <dbReference type="ARBA" id="ARBA00007532"/>
    </source>
</evidence>
<evidence type="ECO:0000256" key="5">
    <source>
        <dbReference type="ARBA" id="ARBA00023002"/>
    </source>
</evidence>
<dbReference type="GO" id="GO:0016668">
    <property type="term" value="F:oxidoreductase activity, acting on a sulfur group of donors, NAD(P) as acceptor"/>
    <property type="evidence" value="ECO:0007669"/>
    <property type="project" value="InterPro"/>
</dbReference>
<dbReference type="SUPFAM" id="SSF55424">
    <property type="entry name" value="FAD/NAD-linked reductases, dimerisation (C-terminal) domain"/>
    <property type="match status" value="1"/>
</dbReference>
<keyword evidence="14" id="KW-1185">Reference proteome</keyword>
<keyword evidence="13" id="KW-0670">Pyruvate</keyword>
<dbReference type="GO" id="GO:0003955">
    <property type="term" value="F:NAD(P)H dehydrogenase (quinone) activity"/>
    <property type="evidence" value="ECO:0007669"/>
    <property type="project" value="TreeGrafter"/>
</dbReference>
<dbReference type="Pfam" id="PF02852">
    <property type="entry name" value="Pyr_redox_dim"/>
    <property type="match status" value="1"/>
</dbReference>
<dbReference type="PIRSF" id="PIRSF000350">
    <property type="entry name" value="Mercury_reductase_MerA"/>
    <property type="match status" value="1"/>
</dbReference>
<comment type="cofactor">
    <cofactor evidence="8">
        <name>FAD</name>
        <dbReference type="ChEBI" id="CHEBI:57692"/>
    </cofactor>
    <text evidence="8">Binds 1 FAD per subunit.</text>
</comment>
<dbReference type="Gene3D" id="3.30.390.30">
    <property type="match status" value="1"/>
</dbReference>
<dbReference type="InterPro" id="IPR012999">
    <property type="entry name" value="Pyr_OxRdtase_I_AS"/>
</dbReference>
<dbReference type="Gene3D" id="3.50.50.60">
    <property type="entry name" value="FAD/NAD(P)-binding domain"/>
    <property type="match status" value="2"/>
</dbReference>
<name>A0A4R6RCM6_9HYPH</name>
<keyword evidence="6" id="KW-1015">Disulfide bond</keyword>
<evidence type="ECO:0000256" key="9">
    <source>
        <dbReference type="PIRSR" id="PIRSR000350-4"/>
    </source>
</evidence>
<comment type="caution">
    <text evidence="13">The sequence shown here is derived from an EMBL/GenBank/DDBJ whole genome shotgun (WGS) entry which is preliminary data.</text>
</comment>
<dbReference type="InterPro" id="IPR001100">
    <property type="entry name" value="Pyr_nuc-diS_OxRdtase"/>
</dbReference>
<keyword evidence="8" id="KW-0547">Nucleotide-binding</keyword>
<dbReference type="PRINTS" id="PR00411">
    <property type="entry name" value="PNDRDTASEI"/>
</dbReference>
<accession>A0A4R6RCM6</accession>
<evidence type="ECO:0000256" key="3">
    <source>
        <dbReference type="ARBA" id="ARBA00022827"/>
    </source>
</evidence>
<evidence type="ECO:0000259" key="12">
    <source>
        <dbReference type="Pfam" id="PF07992"/>
    </source>
</evidence>
<dbReference type="Pfam" id="PF07992">
    <property type="entry name" value="Pyr_redox_2"/>
    <property type="match status" value="1"/>
</dbReference>
<dbReference type="InterPro" id="IPR023753">
    <property type="entry name" value="FAD/NAD-binding_dom"/>
</dbReference>
<dbReference type="GO" id="GO:0050660">
    <property type="term" value="F:flavin adenine dinucleotide binding"/>
    <property type="evidence" value="ECO:0007669"/>
    <property type="project" value="TreeGrafter"/>
</dbReference>
<dbReference type="OrthoDB" id="9781772at2"/>
<gene>
    <name evidence="13" type="ORF">EDD54_2510</name>
</gene>
<evidence type="ECO:0000313" key="13">
    <source>
        <dbReference type="EMBL" id="TDP83913.1"/>
    </source>
</evidence>
<evidence type="ECO:0000256" key="6">
    <source>
        <dbReference type="ARBA" id="ARBA00023157"/>
    </source>
</evidence>
<dbReference type="RefSeq" id="WP_126539631.1">
    <property type="nucleotide sequence ID" value="NZ_BSPM01000002.1"/>
</dbReference>
<dbReference type="Proteomes" id="UP000294547">
    <property type="component" value="Unassembled WGS sequence"/>
</dbReference>
<dbReference type="PANTHER" id="PTHR43014">
    <property type="entry name" value="MERCURIC REDUCTASE"/>
    <property type="match status" value="1"/>
</dbReference>
<evidence type="ECO:0000256" key="8">
    <source>
        <dbReference type="PIRSR" id="PIRSR000350-3"/>
    </source>
</evidence>
<evidence type="ECO:0000256" key="10">
    <source>
        <dbReference type="RuleBase" id="RU003691"/>
    </source>
</evidence>
<feature type="binding site" evidence="8">
    <location>
        <begin position="178"/>
        <end position="185"/>
    </location>
    <ligand>
        <name>NAD(+)</name>
        <dbReference type="ChEBI" id="CHEBI:57540"/>
    </ligand>
</feature>
<dbReference type="InterPro" id="IPR004099">
    <property type="entry name" value="Pyr_nucl-diS_OxRdtase_dimer"/>
</dbReference>
<dbReference type="AlphaFoldDB" id="A0A4R6RCM6"/>
<dbReference type="PANTHER" id="PTHR43014:SF2">
    <property type="entry name" value="MERCURIC REDUCTASE"/>
    <property type="match status" value="1"/>
</dbReference>
<evidence type="ECO:0000313" key="14">
    <source>
        <dbReference type="Proteomes" id="UP000294547"/>
    </source>
</evidence>
<dbReference type="PROSITE" id="PS00076">
    <property type="entry name" value="PYRIDINE_REDOX_1"/>
    <property type="match status" value="1"/>
</dbReference>
<organism evidence="13 14">
    <name type="scientific">Oharaeibacter diazotrophicus</name>
    <dbReference type="NCBI Taxonomy" id="1920512"/>
    <lineage>
        <taxon>Bacteria</taxon>
        <taxon>Pseudomonadati</taxon>
        <taxon>Pseudomonadota</taxon>
        <taxon>Alphaproteobacteria</taxon>
        <taxon>Hyphomicrobiales</taxon>
        <taxon>Pleomorphomonadaceae</taxon>
        <taxon>Oharaeibacter</taxon>
    </lineage>
</organism>
<evidence type="ECO:0000256" key="2">
    <source>
        <dbReference type="ARBA" id="ARBA00022630"/>
    </source>
</evidence>
<dbReference type="InterPro" id="IPR036188">
    <property type="entry name" value="FAD/NAD-bd_sf"/>
</dbReference>
<feature type="domain" description="Pyridine nucleotide-disulphide oxidoreductase dimerisation" evidence="11">
    <location>
        <begin position="340"/>
        <end position="447"/>
    </location>
</feature>
<proteinExistence type="inferred from homology"/>
<evidence type="ECO:0000256" key="7">
    <source>
        <dbReference type="ARBA" id="ARBA00023284"/>
    </source>
</evidence>
<evidence type="ECO:0000256" key="4">
    <source>
        <dbReference type="ARBA" id="ARBA00022857"/>
    </source>
</evidence>
<feature type="disulfide bond" description="Redox-active" evidence="9">
    <location>
        <begin position="44"/>
        <end position="49"/>
    </location>
</feature>
<dbReference type="SUPFAM" id="SSF51905">
    <property type="entry name" value="FAD/NAD(P)-binding domain"/>
    <property type="match status" value="1"/>
</dbReference>
<sequence length="475" mass="48894">MSAPLRPHLCVIGAGSAGLTATAAARAVGLSVVLVERDRMGGECLNTGCVPSKALIAAARHAEAVRRAAAFGVDAGPPTVDAPRVFAHVHGAIATIAPHDSAERFRALGATVLAGTARFLDPRTLAVGDIRIAPRRVIVATGSRPAVPDLPGLSSVPFLNNEDVFDLSALPASLVVLGGGPVGLELAQAFSRLGVAVTVATSGRALPRDDREAAAIVAARLRREGVDLREETPALAVRAAPGGVEVDTTAGPVRAERLLVATGRRPAVDDLDLAAGGIAATADGIVVDAALRTSNRRVFAIGDVVAGTPRFTHWAGHQAGLAIRTILTRWPHRENRDALPWATYTDPEIAHVGLREAEARARHGDRVRVVRADFSGNDRAVADGDTEGFVRLVLGPRGRVLGADLVGPGAGETAALVALAIAGRIGVGALAGMVAPYPTLAEAVRRAALGAYAEKLADPLVGGLMRLLVRLQGRG</sequence>
<comment type="similarity">
    <text evidence="1 10">Belongs to the class-I pyridine nucleotide-disulfide oxidoreductase family.</text>
</comment>
<feature type="binding site" evidence="8">
    <location>
        <position position="263"/>
    </location>
    <ligand>
        <name>NAD(+)</name>
        <dbReference type="ChEBI" id="CHEBI:57540"/>
    </ligand>
</feature>
<dbReference type="InterPro" id="IPR016156">
    <property type="entry name" value="FAD/NAD-linked_Rdtase_dimer_sf"/>
</dbReference>